<keyword evidence="3" id="KW-0830">Ubiquinone</keyword>
<evidence type="ECO:0000259" key="5">
    <source>
        <dbReference type="Pfam" id="PF00205"/>
    </source>
</evidence>
<dbReference type="InterPro" id="IPR029061">
    <property type="entry name" value="THDP-binding"/>
</dbReference>
<dbReference type="SUPFAM" id="SSF52518">
    <property type="entry name" value="Thiamin diphosphate-binding fold (THDP-binding)"/>
    <property type="match status" value="2"/>
</dbReference>
<feature type="binding site" evidence="3">
    <location>
        <position position="462"/>
    </location>
    <ligand>
        <name>Mg(2+)</name>
        <dbReference type="ChEBI" id="CHEBI:18420"/>
    </ligand>
</feature>
<evidence type="ECO:0000259" key="7">
    <source>
        <dbReference type="Pfam" id="PF02776"/>
    </source>
</evidence>
<dbReference type="FunFam" id="3.40.50.1220:FF:000013">
    <property type="entry name" value="Pyruvate dehydrogenase [ubiquinone]"/>
    <property type="match status" value="1"/>
</dbReference>
<dbReference type="GO" id="GO:0030976">
    <property type="term" value="F:thiamine pyrophosphate binding"/>
    <property type="evidence" value="ECO:0007669"/>
    <property type="project" value="UniProtKB-UniRule"/>
</dbReference>
<dbReference type="GO" id="GO:0005886">
    <property type="term" value="C:plasma membrane"/>
    <property type="evidence" value="ECO:0007669"/>
    <property type="project" value="UniProtKB-SubCell"/>
</dbReference>
<dbReference type="InterPro" id="IPR011766">
    <property type="entry name" value="TPP_enzyme_TPP-bd"/>
</dbReference>
<proteinExistence type="inferred from homology"/>
<feature type="binding site" evidence="3">
    <location>
        <begin position="435"/>
        <end position="437"/>
    </location>
    <ligand>
        <name>thiamine diphosphate</name>
        <dbReference type="ChEBI" id="CHEBI:58937"/>
    </ligand>
</feature>
<dbReference type="EC" id="1.2.5.1" evidence="3"/>
<feature type="binding site" evidence="3">
    <location>
        <begin position="408"/>
        <end position="410"/>
    </location>
    <ligand>
        <name>thiamine diphosphate</name>
        <dbReference type="ChEBI" id="CHEBI:58937"/>
    </ligand>
</feature>
<keyword evidence="3" id="KW-0547">Nucleotide-binding</keyword>
<comment type="cofactor">
    <cofactor evidence="3">
        <name>Mg(2+)</name>
        <dbReference type="ChEBI" id="CHEBI:18420"/>
    </cofactor>
    <text evidence="3">Binds 1 Mg(2+) ion per subunit.</text>
</comment>
<dbReference type="InterPro" id="IPR029035">
    <property type="entry name" value="DHS-like_NAD/FAD-binding_dom"/>
</dbReference>
<dbReference type="GO" id="GO:0048039">
    <property type="term" value="F:ubiquinone binding"/>
    <property type="evidence" value="ECO:0007669"/>
    <property type="project" value="UniProtKB-UniRule"/>
</dbReference>
<keyword evidence="3 8" id="KW-0560">Oxidoreductase</keyword>
<feature type="binding site" evidence="3">
    <location>
        <position position="292"/>
    </location>
    <ligand>
        <name>FAD</name>
        <dbReference type="ChEBI" id="CHEBI:57692"/>
    </ligand>
</feature>
<dbReference type="NCBIfam" id="NF006591">
    <property type="entry name" value="PRK09124.1"/>
    <property type="match status" value="1"/>
</dbReference>
<reference evidence="8" key="1">
    <citation type="submission" date="2020-08" db="EMBL/GenBank/DDBJ databases">
        <title>Genomic Encyclopedia of Type Strains, Phase IV (KMG-V): Genome sequencing to study the core and pangenomes of soil and plant-associated prokaryotes.</title>
        <authorList>
            <person name="Whitman W."/>
        </authorList>
    </citation>
    <scope>NUCLEOTIDE SEQUENCE [LARGE SCALE GENOMIC DNA]</scope>
    <source>
        <strain evidence="8">M8UP27</strain>
    </source>
</reference>
<dbReference type="GO" id="GO:0008289">
    <property type="term" value="F:lipid binding"/>
    <property type="evidence" value="ECO:0007669"/>
    <property type="project" value="UniProtKB-UniRule"/>
</dbReference>
<dbReference type="GO" id="GO:0052737">
    <property type="term" value="F:pyruvate dehydrogenase (quinone) activity"/>
    <property type="evidence" value="ECO:0007669"/>
    <property type="project" value="UniProtKB-UniRule"/>
</dbReference>
<evidence type="ECO:0000256" key="2">
    <source>
        <dbReference type="ARBA" id="ARBA00023052"/>
    </source>
</evidence>
<dbReference type="Pfam" id="PF02775">
    <property type="entry name" value="TPP_enzyme_C"/>
    <property type="match status" value="1"/>
</dbReference>
<comment type="caution">
    <text evidence="3">Lacks conserved residue(s) required for the propagation of feature annotation.</text>
</comment>
<dbReference type="GO" id="GO:0042867">
    <property type="term" value="P:pyruvate catabolic process"/>
    <property type="evidence" value="ECO:0007669"/>
    <property type="project" value="UniProtKB-UniRule"/>
</dbReference>
<comment type="caution">
    <text evidence="8">The sequence shown here is derived from an EMBL/GenBank/DDBJ whole genome shotgun (WGS) entry which is preliminary data.</text>
</comment>
<keyword evidence="3 8" id="KW-0670">Pyruvate</keyword>
<comment type="function">
    <text evidence="3">A peripheral cell membrane enzyme that catalyzes the oxidative decarboxylation of pyruvate to form acetate and CO(2). It channels electrons from the cytoplasm to the respiratory chain at the cell membrane via ubiquinone.</text>
</comment>
<comment type="domain">
    <text evidence="3">Has 4 domains; the Pyr domain which binds the pyrimidine moiety of the thiamine pyrophosphate cofactor, the FAD-binding domain, the PP-binding domain which binds the pyrophosphate portion of thiamine pyrophosphate and the C-terminal membrane binding region. The C-terminus is held closely against the rest of the protein and covers the active site; during activation it unfolds from the rest of the protein and forms an amphipathic helix upon membrane binding, exposing the active site.</text>
</comment>
<name>A0A7W8MS53_9BACT</name>
<dbReference type="InterPro" id="IPR012000">
    <property type="entry name" value="Thiamin_PyroP_enz_cen_dom"/>
</dbReference>
<dbReference type="AlphaFoldDB" id="A0A7W8MS53"/>
<comment type="similarity">
    <text evidence="1 3 4">Belongs to the TPP enzyme family.</text>
</comment>
<keyword evidence="3" id="KW-0274">FAD</keyword>
<feature type="binding site" evidence="3">
    <location>
        <begin position="462"/>
        <end position="468"/>
    </location>
    <ligand>
        <name>thiamine diphosphate</name>
        <dbReference type="ChEBI" id="CHEBI:58937"/>
    </ligand>
</feature>
<gene>
    <name evidence="3" type="primary">poxB</name>
    <name evidence="8" type="ORF">HDF09_002199</name>
</gene>
<dbReference type="InterPro" id="IPR047211">
    <property type="entry name" value="POXB-like"/>
</dbReference>
<comment type="subunit">
    <text evidence="3">Homotetramer.</text>
</comment>
<dbReference type="EMBL" id="JACHDY010000002">
    <property type="protein sequence ID" value="MBB5317530.1"/>
    <property type="molecule type" value="Genomic_DNA"/>
</dbReference>
<dbReference type="Gene3D" id="3.40.50.1220">
    <property type="entry name" value="TPP-binding domain"/>
    <property type="match status" value="1"/>
</dbReference>
<evidence type="ECO:0000313" key="9">
    <source>
        <dbReference type="Proteomes" id="UP000568106"/>
    </source>
</evidence>
<comment type="cofactor">
    <cofactor evidence="3">
        <name>FAD</name>
        <dbReference type="ChEBI" id="CHEBI:57692"/>
    </cofactor>
    <text evidence="3">Binds 1 FAD per subunit.</text>
</comment>
<sequence length="578" mass="62442">MAKTIADLIVESLKNAGVERVYGLPGDSLNGFTDSLRRDGTIEWIHVRNEEVAAFAAGADAHLTGSLAVCAASCGPGNLHLINGLFDCHRNRVPVLAIAAHIPSPEIGTNYFQETHPQNLFKECSHYCEMVGIPEQMPRVLEIALRTAINLSGVSVIVLPGDVLLHSAPSDHNLVPIRSAKPVIRPNDDELRDATEILNSAAKVTILGGAGCNGAHKELIATADALKAPIVHALRGKEYIEYDNPFDVGMTGLLGFSSGYHAMEDCDVLLMLGTDFPYPQFFPSHAKIIQVDLRGNQIGRRTKVDLGLVGSIKDTLSALLPLLTKKTDRAHLDTRTKDYKKVREGLDELAGPDDNKTPIHPQYVARLIDQLAAADAIFTCDVGTPTVWSARYLTMNGRRRLLGSFNHGSMASAVPQAIGAQSAFPTRQVVTLSGDGGLAMMLGDLLTLRQLKLPIKMVVFNNGALAFVELEMKAGGIVNYATDLDNPSFADLANSIGIHGVRVDQPNNLESAMKTAFATPGPALIEVMVNRQELSMPPHISLDQMKGFSLYMARSVFSGRGDEIIDLAKTNILQRILP</sequence>
<dbReference type="SUPFAM" id="SSF52467">
    <property type="entry name" value="DHS-like NAD/FAD-binding domain"/>
    <property type="match status" value="1"/>
</dbReference>
<dbReference type="PANTHER" id="PTHR42981:SF2">
    <property type="entry name" value="PYRUVATE DEHYDROGENASE [UBIQUINONE]"/>
    <property type="match status" value="1"/>
</dbReference>
<feature type="region of interest" description="FAD-binding domain" evidence="3">
    <location>
        <begin position="183"/>
        <end position="334"/>
    </location>
</feature>
<dbReference type="Proteomes" id="UP000568106">
    <property type="component" value="Unassembled WGS sequence"/>
</dbReference>
<feature type="site" description="Moves into active site upon enzyme activation, plays a role in electron transfer" evidence="3">
    <location>
        <position position="467"/>
    </location>
</feature>
<keyword evidence="3" id="KW-0479">Metal-binding</keyword>
<feature type="binding site" evidence="3">
    <location>
        <position position="435"/>
    </location>
    <ligand>
        <name>Mg(2+)</name>
        <dbReference type="ChEBI" id="CHEBI:18420"/>
    </ligand>
</feature>
<keyword evidence="9" id="KW-1185">Reference proteome</keyword>
<dbReference type="InterPro" id="IPR044261">
    <property type="entry name" value="Pyruvate_dehydrogenase"/>
</dbReference>
<comment type="catalytic activity">
    <reaction evidence="3">
        <text>a ubiquinone + pyruvate + H2O = a ubiquinol + acetate + CO2</text>
        <dbReference type="Rhea" id="RHEA:27405"/>
        <dbReference type="Rhea" id="RHEA-COMP:9565"/>
        <dbReference type="Rhea" id="RHEA-COMP:9566"/>
        <dbReference type="ChEBI" id="CHEBI:15361"/>
        <dbReference type="ChEBI" id="CHEBI:15377"/>
        <dbReference type="ChEBI" id="CHEBI:16389"/>
        <dbReference type="ChEBI" id="CHEBI:16526"/>
        <dbReference type="ChEBI" id="CHEBI:17976"/>
        <dbReference type="ChEBI" id="CHEBI:30089"/>
        <dbReference type="EC" id="1.2.5.1"/>
    </reaction>
</comment>
<evidence type="ECO:0000313" key="8">
    <source>
        <dbReference type="EMBL" id="MBB5317530.1"/>
    </source>
</evidence>
<dbReference type="Gene3D" id="3.40.50.970">
    <property type="match status" value="2"/>
</dbReference>
<feature type="binding site" evidence="3">
    <location>
        <begin position="274"/>
        <end position="278"/>
    </location>
    <ligand>
        <name>FAD</name>
        <dbReference type="ChEBI" id="CHEBI:57692"/>
    </ligand>
</feature>
<keyword evidence="3" id="KW-0460">Magnesium</keyword>
<dbReference type="PROSITE" id="PS00187">
    <property type="entry name" value="TPP_ENZYMES"/>
    <property type="match status" value="1"/>
</dbReference>
<feature type="domain" description="Thiamine pyrophosphate enzyme N-terminal TPP-binding" evidence="7">
    <location>
        <begin position="4"/>
        <end position="115"/>
    </location>
</feature>
<organism evidence="8 9">
    <name type="scientific">Tunturiibacter empetritectus</name>
    <dbReference type="NCBI Taxonomy" id="3069691"/>
    <lineage>
        <taxon>Bacteria</taxon>
        <taxon>Pseudomonadati</taxon>
        <taxon>Acidobacteriota</taxon>
        <taxon>Terriglobia</taxon>
        <taxon>Terriglobales</taxon>
        <taxon>Acidobacteriaceae</taxon>
        <taxon>Tunturiibacter</taxon>
    </lineage>
</organism>
<dbReference type="InterPro" id="IPR012001">
    <property type="entry name" value="Thiamin_PyroP_enz_TPP-bd_dom"/>
</dbReference>
<feature type="domain" description="Thiamine pyrophosphate enzyme TPP-binding" evidence="6">
    <location>
        <begin position="381"/>
        <end position="527"/>
    </location>
</feature>
<keyword evidence="3" id="KW-0446">Lipid-binding</keyword>
<dbReference type="HAMAP" id="MF_00850">
    <property type="entry name" value="POX"/>
    <property type="match status" value="1"/>
</dbReference>
<dbReference type="Pfam" id="PF00205">
    <property type="entry name" value="TPP_enzyme_M"/>
    <property type="match status" value="1"/>
</dbReference>
<dbReference type="CDD" id="cd02014">
    <property type="entry name" value="TPP_POX"/>
    <property type="match status" value="1"/>
</dbReference>
<feature type="binding site" evidence="3">
    <location>
        <position position="50"/>
    </location>
    <ligand>
        <name>thiamine diphosphate</name>
        <dbReference type="ChEBI" id="CHEBI:58937"/>
    </ligand>
</feature>
<dbReference type="InterPro" id="IPR000399">
    <property type="entry name" value="TPP-bd_CS"/>
</dbReference>
<feature type="region of interest" description="Membrane-binding domain" evidence="3">
    <location>
        <begin position="533"/>
        <end position="574"/>
    </location>
</feature>
<dbReference type="InterPro" id="IPR047210">
    <property type="entry name" value="TPP_PYR_POXB-like"/>
</dbReference>
<dbReference type="PANTHER" id="PTHR42981">
    <property type="entry name" value="PYRUVATE DEHYDROGENASE [UBIQUINONE]"/>
    <property type="match status" value="1"/>
</dbReference>
<keyword evidence="3" id="KW-1003">Cell membrane</keyword>
<evidence type="ECO:0000256" key="4">
    <source>
        <dbReference type="RuleBase" id="RU362132"/>
    </source>
</evidence>
<comment type="activity regulation">
    <text evidence="3">The C-terminus inhibits activity; it has to move for the enzyme to be active. Activated by lipid-binding, which occurs via the C-terminus.</text>
</comment>
<keyword evidence="3" id="KW-0285">Flavoprotein</keyword>
<keyword evidence="2 3" id="KW-0786">Thiamine pyrophosphate</keyword>
<keyword evidence="3" id="KW-0472">Membrane</keyword>
<feature type="domain" description="Thiamine pyrophosphate enzyme central" evidence="5">
    <location>
        <begin position="192"/>
        <end position="319"/>
    </location>
</feature>
<dbReference type="InterPro" id="IPR047212">
    <property type="entry name" value="TPP_POXB-like"/>
</dbReference>
<protein>
    <recommendedName>
        <fullName evidence="3">Pyruvate dehydrogenase [ubiquinone]</fullName>
        <ecNumber evidence="3">1.2.5.1</ecNumber>
    </recommendedName>
    <alternativeName>
        <fullName evidence="3">Pyruvate oxidase</fullName>
        <shortName evidence="3">POX</shortName>
    </alternativeName>
    <alternativeName>
        <fullName evidence="3">Pyruvate:ubiquinone-8 oxidoreductase</fullName>
    </alternativeName>
</protein>
<feature type="binding site" evidence="3">
    <location>
        <begin position="251"/>
        <end position="254"/>
    </location>
    <ligand>
        <name>FAD</name>
        <dbReference type="ChEBI" id="CHEBI:57692"/>
    </ligand>
</feature>
<evidence type="ECO:0000256" key="3">
    <source>
        <dbReference type="HAMAP-Rule" id="MF_00850"/>
    </source>
</evidence>
<dbReference type="CDD" id="cd07039">
    <property type="entry name" value="TPP_PYR_POX"/>
    <property type="match status" value="1"/>
</dbReference>
<evidence type="ECO:0000259" key="6">
    <source>
        <dbReference type="Pfam" id="PF02775"/>
    </source>
</evidence>
<dbReference type="Pfam" id="PF02776">
    <property type="entry name" value="TPP_enzyme_N"/>
    <property type="match status" value="1"/>
</dbReference>
<dbReference type="GO" id="GO:0000287">
    <property type="term" value="F:magnesium ion binding"/>
    <property type="evidence" value="ECO:0007669"/>
    <property type="project" value="UniProtKB-UniRule"/>
</dbReference>
<comment type="cofactor">
    <cofactor evidence="3">
        <name>thiamine diphosphate</name>
        <dbReference type="ChEBI" id="CHEBI:58937"/>
    </cofactor>
    <text evidence="3">Binds 1 thiamine pyrophosphate per subunit.</text>
</comment>
<evidence type="ECO:0000256" key="1">
    <source>
        <dbReference type="ARBA" id="ARBA00007812"/>
    </source>
</evidence>
<dbReference type="GO" id="GO:0050660">
    <property type="term" value="F:flavin adenine dinucleotide binding"/>
    <property type="evidence" value="ECO:0007669"/>
    <property type="project" value="UniProtKB-UniRule"/>
</dbReference>
<comment type="subcellular location">
    <subcellularLocation>
        <location evidence="3">Cell membrane</location>
        <topology evidence="3">Peripheral membrane protein</topology>
        <orientation evidence="3">Cytoplasmic side</orientation>
    </subcellularLocation>
</comment>
<accession>A0A7W8MS53</accession>